<evidence type="ECO:0000313" key="3">
    <source>
        <dbReference type="Proteomes" id="UP001218629"/>
    </source>
</evidence>
<feature type="domain" description="SnoaL-like" evidence="1">
    <location>
        <begin position="21"/>
        <end position="124"/>
    </location>
</feature>
<keyword evidence="3" id="KW-1185">Reference proteome</keyword>
<sequence length="139" mass="15823">MTPTTTAHRTPEDLFRHGLRLLLDQDFAAWVDLWDDQGVFEFPFAPEGRPRRLEGKSAVAAYMRDYPQHIELHDFPHLTIHQTQRTGTIIAEMSAVGRLVATDEPFAMSYVAVVTVADGRIAHYRDYWNPLAVPASMRS</sequence>
<dbReference type="InterPro" id="IPR032710">
    <property type="entry name" value="NTF2-like_dom_sf"/>
</dbReference>
<proteinExistence type="predicted"/>
<dbReference type="RefSeq" id="WP_275306247.1">
    <property type="nucleotide sequence ID" value="NZ_CP095749.1"/>
</dbReference>
<dbReference type="Pfam" id="PF12680">
    <property type="entry name" value="SnoaL_2"/>
    <property type="match status" value="1"/>
</dbReference>
<dbReference type="SUPFAM" id="SSF54427">
    <property type="entry name" value="NTF2-like"/>
    <property type="match status" value="1"/>
</dbReference>
<dbReference type="EMBL" id="CP095749">
    <property type="protein sequence ID" value="WEB38528.1"/>
    <property type="molecule type" value="Genomic_DNA"/>
</dbReference>
<reference evidence="2 3" key="1">
    <citation type="submission" date="2022-03" db="EMBL/GenBank/DDBJ databases">
        <title>Streptomyces yunnanensis P86,complete genome.</title>
        <authorList>
            <person name="Chen S."/>
            <person name="Zhang Q."/>
        </authorList>
    </citation>
    <scope>NUCLEOTIDE SEQUENCE [LARGE SCALE GENOMIC DNA]</scope>
    <source>
        <strain evidence="2 3">P86</strain>
    </source>
</reference>
<accession>A0ABY8A0T1</accession>
<dbReference type="InterPro" id="IPR037401">
    <property type="entry name" value="SnoaL-like"/>
</dbReference>
<dbReference type="Proteomes" id="UP001218629">
    <property type="component" value="Chromosome"/>
</dbReference>
<dbReference type="Gene3D" id="3.10.450.50">
    <property type="match status" value="1"/>
</dbReference>
<evidence type="ECO:0000313" key="2">
    <source>
        <dbReference type="EMBL" id="WEB38528.1"/>
    </source>
</evidence>
<name>A0ABY8A0T1_9ACTN</name>
<evidence type="ECO:0000259" key="1">
    <source>
        <dbReference type="Pfam" id="PF12680"/>
    </source>
</evidence>
<gene>
    <name evidence="2" type="ORF">MOV08_03880</name>
</gene>
<protein>
    <submittedName>
        <fullName evidence="2">Nuclear transport factor 2 family protein</fullName>
    </submittedName>
</protein>
<organism evidence="2 3">
    <name type="scientific">Streptomyces yunnanensis</name>
    <dbReference type="NCBI Taxonomy" id="156453"/>
    <lineage>
        <taxon>Bacteria</taxon>
        <taxon>Bacillati</taxon>
        <taxon>Actinomycetota</taxon>
        <taxon>Actinomycetes</taxon>
        <taxon>Kitasatosporales</taxon>
        <taxon>Streptomycetaceae</taxon>
        <taxon>Streptomyces</taxon>
    </lineage>
</organism>